<keyword evidence="2" id="KW-0812">Transmembrane</keyword>
<protein>
    <submittedName>
        <fullName evidence="3">Uncharacterized protein</fullName>
    </submittedName>
</protein>
<feature type="transmembrane region" description="Helical" evidence="2">
    <location>
        <begin position="179"/>
        <end position="199"/>
    </location>
</feature>
<dbReference type="RefSeq" id="WP_084879825.1">
    <property type="nucleotide sequence ID" value="NZ_JAGGMY010000007.1"/>
</dbReference>
<dbReference type="STRING" id="55209.HA50_26390"/>
<gene>
    <name evidence="3" type="ORF">HA50_26390</name>
</gene>
<feature type="transmembrane region" description="Helical" evidence="2">
    <location>
        <begin position="211"/>
        <end position="232"/>
    </location>
</feature>
<evidence type="ECO:0000256" key="2">
    <source>
        <dbReference type="SAM" id="Phobius"/>
    </source>
</evidence>
<dbReference type="EMBL" id="MLJI01000002">
    <property type="protein sequence ID" value="ORM90102.1"/>
    <property type="molecule type" value="Genomic_DNA"/>
</dbReference>
<keyword evidence="2" id="KW-0472">Membrane</keyword>
<dbReference type="OrthoDB" id="6548394at2"/>
<accession>A0A1X1EMR1</accession>
<organism evidence="3 4">
    <name type="scientific">Pantoea cypripedii</name>
    <name type="common">Pectobacterium cypripedii</name>
    <name type="synonym">Erwinia cypripedii</name>
    <dbReference type="NCBI Taxonomy" id="55209"/>
    <lineage>
        <taxon>Bacteria</taxon>
        <taxon>Pseudomonadati</taxon>
        <taxon>Pseudomonadota</taxon>
        <taxon>Gammaproteobacteria</taxon>
        <taxon>Enterobacterales</taxon>
        <taxon>Erwiniaceae</taxon>
        <taxon>Pantoea</taxon>
    </lineage>
</organism>
<reference evidence="3 4" key="1">
    <citation type="journal article" date="2017" name="Antonie Van Leeuwenhoek">
        <title>Phylogenomic resolution of the bacterial genus Pantoea and its relationship with Erwinia and Tatumella.</title>
        <authorList>
            <person name="Palmer M."/>
            <person name="Steenkamp E.T."/>
            <person name="Coetzee M.P."/>
            <person name="Chan W.Y."/>
            <person name="van Zyl E."/>
            <person name="De Maayer P."/>
            <person name="Coutinho T.A."/>
            <person name="Blom J."/>
            <person name="Smits T.H."/>
            <person name="Duffy B."/>
            <person name="Venter S.N."/>
        </authorList>
    </citation>
    <scope>NUCLEOTIDE SEQUENCE [LARGE SCALE GENOMIC DNA]</scope>
    <source>
        <strain evidence="3 4">LMG 2657</strain>
    </source>
</reference>
<proteinExistence type="predicted"/>
<keyword evidence="4" id="KW-1185">Reference proteome</keyword>
<evidence type="ECO:0000313" key="3">
    <source>
        <dbReference type="EMBL" id="ORM90102.1"/>
    </source>
</evidence>
<feature type="region of interest" description="Disordered" evidence="1">
    <location>
        <begin position="99"/>
        <end position="125"/>
    </location>
</feature>
<dbReference type="Proteomes" id="UP000193749">
    <property type="component" value="Unassembled WGS sequence"/>
</dbReference>
<sequence length="373" mass="42124">MNSFHELNTMTSRGDIKGAFALIRDWPENIARKIMKKAGYSVPSHTGRAFWLWVQQTLTQSARERRGGYEENLRHDRTVPDYRRQSQDDYLMYTQIMSGSVRDDSTTPERNNSVEAPEPENIMPPVSAPARMEDNDANEDNDMCEALNNLPDPEVPDISDCLCSEKTEKISQAILRRNVFILYSTPVLLIILVSISQLFTLPAGTAVKNAVASLAVYFALLLGGVFLFHVLAERTTRSGKPYSTGRADHFLIKKFSPRAYRPGRYIGIRLTADLKPAQSAKWIHALAEYVVKERCSRADPLIIRSHLLCLPRWRNRLVRELTAAGMSCHIRTNLPLLFPRKLTWLTAAVLALRGHIPPIYGREAEIVVTPGPD</sequence>
<evidence type="ECO:0000313" key="4">
    <source>
        <dbReference type="Proteomes" id="UP000193749"/>
    </source>
</evidence>
<evidence type="ECO:0000256" key="1">
    <source>
        <dbReference type="SAM" id="MobiDB-lite"/>
    </source>
</evidence>
<name>A0A1X1EMR1_PANCY</name>
<comment type="caution">
    <text evidence="3">The sequence shown here is derived from an EMBL/GenBank/DDBJ whole genome shotgun (WGS) entry which is preliminary data.</text>
</comment>
<dbReference type="AlphaFoldDB" id="A0A1X1EMR1"/>
<keyword evidence="2" id="KW-1133">Transmembrane helix</keyword>